<feature type="non-terminal residue" evidence="2">
    <location>
        <position position="174"/>
    </location>
</feature>
<evidence type="ECO:0000313" key="3">
    <source>
        <dbReference type="Proteomes" id="UP001328107"/>
    </source>
</evidence>
<keyword evidence="1" id="KW-0812">Transmembrane</keyword>
<sequence length="174" mass="19751">PLHSHFSPSNLQVLLQMTSIVVNNPSSVEEREVVNQEFVDGFDELVQNHSVNVIVGAVCAAINIPLLIVFLSYRPFRQRHKILIALACADFINCIAIMTMGINRVSLYSKALETLTIPIRDSWDCAVEAWLWLRGIGDLWPPIIQVIMGLERAVAVYKPVYFKSKLKKRSFWTI</sequence>
<gene>
    <name evidence="2" type="ORF">PMAYCL1PPCAC_06431</name>
</gene>
<feature type="transmembrane region" description="Helical" evidence="1">
    <location>
        <begin position="83"/>
        <end position="102"/>
    </location>
</feature>
<proteinExistence type="predicted"/>
<reference evidence="3" key="1">
    <citation type="submission" date="2022-10" db="EMBL/GenBank/DDBJ databases">
        <title>Genome assembly of Pristionchus species.</title>
        <authorList>
            <person name="Yoshida K."/>
            <person name="Sommer R.J."/>
        </authorList>
    </citation>
    <scope>NUCLEOTIDE SEQUENCE [LARGE SCALE GENOMIC DNA]</scope>
    <source>
        <strain evidence="3">RS5460</strain>
    </source>
</reference>
<evidence type="ECO:0008006" key="4">
    <source>
        <dbReference type="Google" id="ProtNLM"/>
    </source>
</evidence>
<keyword evidence="3" id="KW-1185">Reference proteome</keyword>
<evidence type="ECO:0000313" key="2">
    <source>
        <dbReference type="EMBL" id="GMR36236.1"/>
    </source>
</evidence>
<protein>
    <recommendedName>
        <fullName evidence="4">G protein-coupled receptor</fullName>
    </recommendedName>
</protein>
<organism evidence="2 3">
    <name type="scientific">Pristionchus mayeri</name>
    <dbReference type="NCBI Taxonomy" id="1317129"/>
    <lineage>
        <taxon>Eukaryota</taxon>
        <taxon>Metazoa</taxon>
        <taxon>Ecdysozoa</taxon>
        <taxon>Nematoda</taxon>
        <taxon>Chromadorea</taxon>
        <taxon>Rhabditida</taxon>
        <taxon>Rhabditina</taxon>
        <taxon>Diplogasteromorpha</taxon>
        <taxon>Diplogasteroidea</taxon>
        <taxon>Neodiplogasteridae</taxon>
        <taxon>Pristionchus</taxon>
    </lineage>
</organism>
<dbReference type="Gene3D" id="1.20.1070.10">
    <property type="entry name" value="Rhodopsin 7-helix transmembrane proteins"/>
    <property type="match status" value="1"/>
</dbReference>
<keyword evidence="1" id="KW-0472">Membrane</keyword>
<feature type="non-terminal residue" evidence="2">
    <location>
        <position position="1"/>
    </location>
</feature>
<dbReference type="PANTHER" id="PTHR23360">
    <property type="entry name" value="G-PROTEIN COUPLED RECEPTORS FAMILY 1 PROFILE DOMAIN-CONTAINING PROTEIN-RELATED"/>
    <property type="match status" value="1"/>
</dbReference>
<dbReference type="PANTHER" id="PTHR23360:SF29">
    <property type="entry name" value="G_PROTEIN_RECEP_F1_2 DOMAIN-CONTAINING PROTEIN"/>
    <property type="match status" value="1"/>
</dbReference>
<keyword evidence="1" id="KW-1133">Transmembrane helix</keyword>
<feature type="transmembrane region" description="Helical" evidence="1">
    <location>
        <begin position="51"/>
        <end position="71"/>
    </location>
</feature>
<dbReference type="Proteomes" id="UP001328107">
    <property type="component" value="Unassembled WGS sequence"/>
</dbReference>
<dbReference type="InterPro" id="IPR047130">
    <property type="entry name" value="7TM_GPCR_Srsx_nematod"/>
</dbReference>
<comment type="caution">
    <text evidence="2">The sequence shown here is derived from an EMBL/GenBank/DDBJ whole genome shotgun (WGS) entry which is preliminary data.</text>
</comment>
<dbReference type="AlphaFoldDB" id="A0AAN4ZBW9"/>
<accession>A0AAN4ZBW9</accession>
<name>A0AAN4ZBW9_9BILA</name>
<evidence type="ECO:0000256" key="1">
    <source>
        <dbReference type="SAM" id="Phobius"/>
    </source>
</evidence>
<dbReference type="EMBL" id="BTRK01000002">
    <property type="protein sequence ID" value="GMR36236.1"/>
    <property type="molecule type" value="Genomic_DNA"/>
</dbReference>